<dbReference type="Proteomes" id="UP000029567">
    <property type="component" value="Unassembled WGS sequence"/>
</dbReference>
<proteinExistence type="predicted"/>
<evidence type="ECO:0000313" key="2">
    <source>
        <dbReference type="Proteomes" id="UP000029567"/>
    </source>
</evidence>
<sequence>MAGITTEMVFRANQQAYAGVAEARGAGNAFTLIDMRFGRGIAFIDGARSFENARQFS</sequence>
<comment type="caution">
    <text evidence="1">The sequence shown here is derived from an EMBL/GenBank/DDBJ whole genome shotgun (WGS) entry which is preliminary data.</text>
</comment>
<reference evidence="1 2" key="1">
    <citation type="submission" date="2013-09" db="EMBL/GenBank/DDBJ databases">
        <title>High correlation between genotypes and phenotypes of environmental bacteria Comamonas testosteroni strains.</title>
        <authorList>
            <person name="Liu L."/>
            <person name="Zhu W."/>
            <person name="Xia X."/>
            <person name="Xu B."/>
            <person name="Luo M."/>
            <person name="Wang G."/>
        </authorList>
    </citation>
    <scope>NUCLEOTIDE SEQUENCE [LARGE SCALE GENOMIC DNA]</scope>
    <source>
        <strain evidence="1 2">JL14</strain>
    </source>
</reference>
<dbReference type="AlphaFoldDB" id="A0A0E3BA07"/>
<accession>A0A0E3BA07</accession>
<organism evidence="1 2">
    <name type="scientific">Comamonas thiooxydans</name>
    <dbReference type="NCBI Taxonomy" id="363952"/>
    <lineage>
        <taxon>Bacteria</taxon>
        <taxon>Pseudomonadati</taxon>
        <taxon>Pseudomonadota</taxon>
        <taxon>Betaproteobacteria</taxon>
        <taxon>Burkholderiales</taxon>
        <taxon>Comamonadaceae</taxon>
        <taxon>Comamonas</taxon>
    </lineage>
</organism>
<name>A0A0E3BA07_9BURK</name>
<evidence type="ECO:0000313" key="1">
    <source>
        <dbReference type="EMBL" id="KGG84407.1"/>
    </source>
</evidence>
<gene>
    <name evidence="1" type="ORF">P245_24350</name>
</gene>
<dbReference type="EMBL" id="AWTN01000129">
    <property type="protein sequence ID" value="KGG84407.1"/>
    <property type="molecule type" value="Genomic_DNA"/>
</dbReference>
<protein>
    <submittedName>
        <fullName evidence="1">Uncharacterized protein</fullName>
    </submittedName>
</protein>